<dbReference type="GO" id="GO:0016036">
    <property type="term" value="P:cellular response to phosphate starvation"/>
    <property type="evidence" value="ECO:0007669"/>
    <property type="project" value="TreeGrafter"/>
</dbReference>
<dbReference type="Pfam" id="PF02518">
    <property type="entry name" value="HATPase_c"/>
    <property type="match status" value="1"/>
</dbReference>
<keyword evidence="12" id="KW-1133">Transmembrane helix</keyword>
<evidence type="ECO:0000256" key="8">
    <source>
        <dbReference type="ARBA" id="ARBA00022777"/>
    </source>
</evidence>
<feature type="transmembrane region" description="Helical" evidence="12">
    <location>
        <begin position="12"/>
        <end position="34"/>
    </location>
</feature>
<keyword evidence="7" id="KW-0547">Nucleotide-binding</keyword>
<evidence type="ECO:0000313" key="16">
    <source>
        <dbReference type="EMBL" id="OGL53151.1"/>
    </source>
</evidence>
<dbReference type="NCBIfam" id="TIGR00229">
    <property type="entry name" value="sensory_box"/>
    <property type="match status" value="1"/>
</dbReference>
<proteinExistence type="predicted"/>
<dbReference type="InterPro" id="IPR000014">
    <property type="entry name" value="PAS"/>
</dbReference>
<dbReference type="GO" id="GO:0006355">
    <property type="term" value="P:regulation of DNA-templated transcription"/>
    <property type="evidence" value="ECO:0007669"/>
    <property type="project" value="InterPro"/>
</dbReference>
<evidence type="ECO:0000256" key="11">
    <source>
        <dbReference type="ARBA" id="ARBA00023136"/>
    </source>
</evidence>
<keyword evidence="4" id="KW-1003">Cell membrane</keyword>
<dbReference type="NCBIfam" id="NF046044">
    <property type="entry name" value="PnpS"/>
    <property type="match status" value="1"/>
</dbReference>
<dbReference type="InterPro" id="IPR050351">
    <property type="entry name" value="BphY/WalK/GraS-like"/>
</dbReference>
<dbReference type="Gene3D" id="3.30.450.20">
    <property type="entry name" value="PAS domain"/>
    <property type="match status" value="2"/>
</dbReference>
<dbReference type="InterPro" id="IPR003594">
    <property type="entry name" value="HATPase_dom"/>
</dbReference>
<evidence type="ECO:0000256" key="5">
    <source>
        <dbReference type="ARBA" id="ARBA00022553"/>
    </source>
</evidence>
<dbReference type="EMBL" id="MGDI01000027">
    <property type="protein sequence ID" value="OGL53151.1"/>
    <property type="molecule type" value="Genomic_DNA"/>
</dbReference>
<sequence>MGIKIKIRWKLFLTYFAILIVSFSITGTFIILSSKKYGTDQVRKSMETEAHLLAEIFSEKLLVTQGRNEIDALVDSLGAKTNSRITIIDRNGVVLGDSYESGNDILKMENHLNRPEIRDALNTGVGSSIRYSETIKIEMLYVAASIKNVNEITGFARIALPFIELNNQIMNLQRIIVFTLIGSFLFALALSFIFSKTITNPVDQIMKASKKFSEGDLSYRTKIHTKDEMGDLGDFFNEMAGKLELKIKEEGRGKAQLSTVLASMVEGVMAVDQTGKIILINSALERILGIEKSEGTGKSYSEIIRNHEISDIIKSSIKEKRGRIAEITALLSKETILRVQSAYFGAGEDSLSGAVLVFHDITGIKKLERVRQDFVANVSHELRTPLTSIKGYAEALIDGAKDDSVTLANFLETIKFNAEKMNKLISDLLELAKIESRDYQITKFQVTLKQIVDGCISAFREEMGKKKLSVDVSIQNGAENVFVDRNKIELVFNNLIDNAIKYTPESGKVSVNAKPSGNFIEISVKDDGIGIPSNETDRIFERFYRVDKARSRELGGTGLGLSIVKHIVEAHGGKIWVESELNKGSRFIFTLPRV</sequence>
<dbReference type="InterPro" id="IPR003660">
    <property type="entry name" value="HAMP_dom"/>
</dbReference>
<keyword evidence="8" id="KW-0418">Kinase</keyword>
<comment type="caution">
    <text evidence="16">The sequence shown here is derived from an EMBL/GenBank/DDBJ whole genome shotgun (WGS) entry which is preliminary data.</text>
</comment>
<evidence type="ECO:0000256" key="7">
    <source>
        <dbReference type="ARBA" id="ARBA00022741"/>
    </source>
</evidence>
<dbReference type="CDD" id="cd06225">
    <property type="entry name" value="HAMP"/>
    <property type="match status" value="1"/>
</dbReference>
<feature type="domain" description="Histidine kinase" evidence="13">
    <location>
        <begin position="377"/>
        <end position="594"/>
    </location>
</feature>
<dbReference type="InterPro" id="IPR005467">
    <property type="entry name" value="His_kinase_dom"/>
</dbReference>
<dbReference type="GO" id="GO:0005524">
    <property type="term" value="F:ATP binding"/>
    <property type="evidence" value="ECO:0007669"/>
    <property type="project" value="UniProtKB-KW"/>
</dbReference>
<dbReference type="Gene3D" id="1.10.287.130">
    <property type="match status" value="1"/>
</dbReference>
<dbReference type="Gene3D" id="3.30.565.10">
    <property type="entry name" value="Histidine kinase-like ATPase, C-terminal domain"/>
    <property type="match status" value="1"/>
</dbReference>
<evidence type="ECO:0000256" key="2">
    <source>
        <dbReference type="ARBA" id="ARBA00004236"/>
    </source>
</evidence>
<evidence type="ECO:0000259" key="14">
    <source>
        <dbReference type="PROSITE" id="PS50112"/>
    </source>
</evidence>
<reference evidence="16 17" key="1">
    <citation type="journal article" date="2016" name="Nat. Commun.">
        <title>Thousands of microbial genomes shed light on interconnected biogeochemical processes in an aquifer system.</title>
        <authorList>
            <person name="Anantharaman K."/>
            <person name="Brown C.T."/>
            <person name="Hug L.A."/>
            <person name="Sharon I."/>
            <person name="Castelle C.J."/>
            <person name="Probst A.J."/>
            <person name="Thomas B.C."/>
            <person name="Singh A."/>
            <person name="Wilkins M.J."/>
            <person name="Karaoz U."/>
            <person name="Brodie E.L."/>
            <person name="Williams K.H."/>
            <person name="Hubbard S.S."/>
            <person name="Banfield J.F."/>
        </authorList>
    </citation>
    <scope>NUCLEOTIDE SEQUENCE [LARGE SCALE GENOMIC DNA]</scope>
</reference>
<dbReference type="SMART" id="SM00091">
    <property type="entry name" value="PAS"/>
    <property type="match status" value="1"/>
</dbReference>
<dbReference type="PROSITE" id="PS50112">
    <property type="entry name" value="PAS"/>
    <property type="match status" value="1"/>
</dbReference>
<dbReference type="Gene3D" id="6.10.340.10">
    <property type="match status" value="1"/>
</dbReference>
<dbReference type="SMART" id="SM00388">
    <property type="entry name" value="HisKA"/>
    <property type="match status" value="1"/>
</dbReference>
<dbReference type="SMART" id="SM00387">
    <property type="entry name" value="HATPase_c"/>
    <property type="match status" value="1"/>
</dbReference>
<dbReference type="SUPFAM" id="SSF158472">
    <property type="entry name" value="HAMP domain-like"/>
    <property type="match status" value="1"/>
</dbReference>
<evidence type="ECO:0000259" key="13">
    <source>
        <dbReference type="PROSITE" id="PS50109"/>
    </source>
</evidence>
<dbReference type="InterPro" id="IPR004358">
    <property type="entry name" value="Sig_transdc_His_kin-like_C"/>
</dbReference>
<comment type="catalytic activity">
    <reaction evidence="1">
        <text>ATP + protein L-histidine = ADP + protein N-phospho-L-histidine.</text>
        <dbReference type="EC" id="2.7.13.3"/>
    </reaction>
</comment>
<feature type="transmembrane region" description="Helical" evidence="12">
    <location>
        <begin position="175"/>
        <end position="194"/>
    </location>
</feature>
<dbReference type="InterPro" id="IPR036097">
    <property type="entry name" value="HisK_dim/P_sf"/>
</dbReference>
<dbReference type="SUPFAM" id="SSF55785">
    <property type="entry name" value="PYP-like sensor domain (PAS domain)"/>
    <property type="match status" value="1"/>
</dbReference>
<keyword evidence="11 12" id="KW-0472">Membrane</keyword>
<comment type="subcellular location">
    <subcellularLocation>
        <location evidence="2">Cell membrane</location>
    </subcellularLocation>
</comment>
<dbReference type="CDD" id="cd00082">
    <property type="entry name" value="HisKA"/>
    <property type="match status" value="1"/>
</dbReference>
<feature type="domain" description="HAMP" evidence="15">
    <location>
        <begin position="196"/>
        <end position="248"/>
    </location>
</feature>
<evidence type="ECO:0000256" key="10">
    <source>
        <dbReference type="ARBA" id="ARBA00023012"/>
    </source>
</evidence>
<dbReference type="PROSITE" id="PS50109">
    <property type="entry name" value="HIS_KIN"/>
    <property type="match status" value="1"/>
</dbReference>
<keyword evidence="12" id="KW-0812">Transmembrane</keyword>
<dbReference type="GO" id="GO:0000155">
    <property type="term" value="F:phosphorelay sensor kinase activity"/>
    <property type="evidence" value="ECO:0007669"/>
    <property type="project" value="InterPro"/>
</dbReference>
<feature type="domain" description="PAS" evidence="14">
    <location>
        <begin position="253"/>
        <end position="299"/>
    </location>
</feature>
<dbReference type="InterPro" id="IPR036890">
    <property type="entry name" value="HATPase_C_sf"/>
</dbReference>
<dbReference type="PROSITE" id="PS50885">
    <property type="entry name" value="HAMP"/>
    <property type="match status" value="1"/>
</dbReference>
<dbReference type="EC" id="2.7.13.3" evidence="3"/>
<evidence type="ECO:0000256" key="12">
    <source>
        <dbReference type="SAM" id="Phobius"/>
    </source>
</evidence>
<dbReference type="InterPro" id="IPR003661">
    <property type="entry name" value="HisK_dim/P_dom"/>
</dbReference>
<dbReference type="PRINTS" id="PR00344">
    <property type="entry name" value="BCTRLSENSOR"/>
</dbReference>
<evidence type="ECO:0000256" key="1">
    <source>
        <dbReference type="ARBA" id="ARBA00000085"/>
    </source>
</evidence>
<dbReference type="Pfam" id="PF00989">
    <property type="entry name" value="PAS"/>
    <property type="match status" value="1"/>
</dbReference>
<accession>A0A1F7SHE5</accession>
<name>A0A1F7SHE5_9BACT</name>
<dbReference type="SUPFAM" id="SSF47384">
    <property type="entry name" value="Homodimeric domain of signal transducing histidine kinase"/>
    <property type="match status" value="1"/>
</dbReference>
<dbReference type="PANTHER" id="PTHR45453">
    <property type="entry name" value="PHOSPHATE REGULON SENSOR PROTEIN PHOR"/>
    <property type="match status" value="1"/>
</dbReference>
<dbReference type="Pfam" id="PF16736">
    <property type="entry name" value="sCache_like"/>
    <property type="match status" value="1"/>
</dbReference>
<dbReference type="Pfam" id="PF00672">
    <property type="entry name" value="HAMP"/>
    <property type="match status" value="1"/>
</dbReference>
<dbReference type="CDD" id="cd00075">
    <property type="entry name" value="HATPase"/>
    <property type="match status" value="1"/>
</dbReference>
<protein>
    <recommendedName>
        <fullName evidence="3">histidine kinase</fullName>
        <ecNumber evidence="3">2.7.13.3</ecNumber>
    </recommendedName>
</protein>
<dbReference type="GO" id="GO:0005886">
    <property type="term" value="C:plasma membrane"/>
    <property type="evidence" value="ECO:0007669"/>
    <property type="project" value="UniProtKB-SubCell"/>
</dbReference>
<gene>
    <name evidence="16" type="ORF">A3G31_12450</name>
</gene>
<dbReference type="SMART" id="SM00304">
    <property type="entry name" value="HAMP"/>
    <property type="match status" value="1"/>
</dbReference>
<keyword evidence="5" id="KW-0597">Phosphoprotein</keyword>
<keyword evidence="9" id="KW-0067">ATP-binding</keyword>
<dbReference type="CDD" id="cd00130">
    <property type="entry name" value="PAS"/>
    <property type="match status" value="1"/>
</dbReference>
<dbReference type="Proteomes" id="UP000178082">
    <property type="component" value="Unassembled WGS sequence"/>
</dbReference>
<evidence type="ECO:0000256" key="3">
    <source>
        <dbReference type="ARBA" id="ARBA00012438"/>
    </source>
</evidence>
<dbReference type="FunFam" id="1.10.287.130:FF:000008">
    <property type="entry name" value="Two-component sensor histidine kinase"/>
    <property type="match status" value="1"/>
</dbReference>
<organism evidence="16 17">
    <name type="scientific">Candidatus Schekmanbacteria bacterium RIFCSPLOWO2_12_FULL_38_15</name>
    <dbReference type="NCBI Taxonomy" id="1817883"/>
    <lineage>
        <taxon>Bacteria</taxon>
        <taxon>Candidatus Schekmaniibacteriota</taxon>
    </lineage>
</organism>
<dbReference type="GO" id="GO:0004721">
    <property type="term" value="F:phosphoprotein phosphatase activity"/>
    <property type="evidence" value="ECO:0007669"/>
    <property type="project" value="TreeGrafter"/>
</dbReference>
<evidence type="ECO:0000256" key="6">
    <source>
        <dbReference type="ARBA" id="ARBA00022679"/>
    </source>
</evidence>
<dbReference type="PANTHER" id="PTHR45453:SF1">
    <property type="entry name" value="PHOSPHATE REGULON SENSOR PROTEIN PHOR"/>
    <property type="match status" value="1"/>
</dbReference>
<dbReference type="InterPro" id="IPR031967">
    <property type="entry name" value="PhoR_single_Cache-like_dom"/>
</dbReference>
<dbReference type="Pfam" id="PF00512">
    <property type="entry name" value="HisKA"/>
    <property type="match status" value="1"/>
</dbReference>
<dbReference type="InterPro" id="IPR035965">
    <property type="entry name" value="PAS-like_dom_sf"/>
</dbReference>
<evidence type="ECO:0000256" key="4">
    <source>
        <dbReference type="ARBA" id="ARBA00022475"/>
    </source>
</evidence>
<keyword evidence="6" id="KW-0808">Transferase</keyword>
<dbReference type="STRING" id="1817883.A3G31_12450"/>
<dbReference type="InterPro" id="IPR013767">
    <property type="entry name" value="PAS_fold"/>
</dbReference>
<evidence type="ECO:0000313" key="17">
    <source>
        <dbReference type="Proteomes" id="UP000178082"/>
    </source>
</evidence>
<evidence type="ECO:0000256" key="9">
    <source>
        <dbReference type="ARBA" id="ARBA00022840"/>
    </source>
</evidence>
<keyword evidence="10" id="KW-0902">Two-component regulatory system</keyword>
<dbReference type="FunFam" id="3.30.565.10:FF:000023">
    <property type="entry name" value="PAS domain-containing sensor histidine kinase"/>
    <property type="match status" value="1"/>
</dbReference>
<dbReference type="AlphaFoldDB" id="A0A1F7SHE5"/>
<dbReference type="SUPFAM" id="SSF55874">
    <property type="entry name" value="ATPase domain of HSP90 chaperone/DNA topoisomerase II/histidine kinase"/>
    <property type="match status" value="1"/>
</dbReference>
<evidence type="ECO:0000259" key="15">
    <source>
        <dbReference type="PROSITE" id="PS50885"/>
    </source>
</evidence>